<dbReference type="EnsemblPlants" id="OB01G32050.1">
    <property type="protein sequence ID" value="OB01G32050.1"/>
    <property type="gene ID" value="OB01G32050"/>
</dbReference>
<keyword evidence="1" id="KW-0812">Transmembrane</keyword>
<feature type="transmembrane region" description="Helical" evidence="1">
    <location>
        <begin position="347"/>
        <end position="364"/>
    </location>
</feature>
<reference evidence="2" key="1">
    <citation type="journal article" date="2013" name="Nat. Commun.">
        <title>Whole-genome sequencing of Oryza brachyantha reveals mechanisms underlying Oryza genome evolution.</title>
        <authorList>
            <person name="Chen J."/>
            <person name="Huang Q."/>
            <person name="Gao D."/>
            <person name="Wang J."/>
            <person name="Lang Y."/>
            <person name="Liu T."/>
            <person name="Li B."/>
            <person name="Bai Z."/>
            <person name="Luis Goicoechea J."/>
            <person name="Liang C."/>
            <person name="Chen C."/>
            <person name="Zhang W."/>
            <person name="Sun S."/>
            <person name="Liao Y."/>
            <person name="Zhang X."/>
            <person name="Yang L."/>
            <person name="Song C."/>
            <person name="Wang M."/>
            <person name="Shi J."/>
            <person name="Liu G."/>
            <person name="Liu J."/>
            <person name="Zhou H."/>
            <person name="Zhou W."/>
            <person name="Yu Q."/>
            <person name="An N."/>
            <person name="Chen Y."/>
            <person name="Cai Q."/>
            <person name="Wang B."/>
            <person name="Liu B."/>
            <person name="Min J."/>
            <person name="Huang Y."/>
            <person name="Wu H."/>
            <person name="Li Z."/>
            <person name="Zhang Y."/>
            <person name="Yin Y."/>
            <person name="Song W."/>
            <person name="Jiang J."/>
            <person name="Jackson S.A."/>
            <person name="Wing R.A."/>
            <person name="Wang J."/>
            <person name="Chen M."/>
        </authorList>
    </citation>
    <scope>NUCLEOTIDE SEQUENCE [LARGE SCALE GENOMIC DNA]</scope>
    <source>
        <strain evidence="2">cv. IRGC 101232</strain>
    </source>
</reference>
<protein>
    <submittedName>
        <fullName evidence="2">Uncharacterized protein</fullName>
    </submittedName>
</protein>
<dbReference type="OrthoDB" id="3142841at2759"/>
<evidence type="ECO:0000256" key="1">
    <source>
        <dbReference type="SAM" id="Phobius"/>
    </source>
</evidence>
<name>J3L1U9_ORYBR</name>
<gene>
    <name evidence="2" type="primary">LOC102708858</name>
</gene>
<organism evidence="2">
    <name type="scientific">Oryza brachyantha</name>
    <name type="common">malo sina</name>
    <dbReference type="NCBI Taxonomy" id="4533"/>
    <lineage>
        <taxon>Eukaryota</taxon>
        <taxon>Viridiplantae</taxon>
        <taxon>Streptophyta</taxon>
        <taxon>Embryophyta</taxon>
        <taxon>Tracheophyta</taxon>
        <taxon>Spermatophyta</taxon>
        <taxon>Magnoliopsida</taxon>
        <taxon>Liliopsida</taxon>
        <taxon>Poales</taxon>
        <taxon>Poaceae</taxon>
        <taxon>BOP clade</taxon>
        <taxon>Oryzoideae</taxon>
        <taxon>Oryzeae</taxon>
        <taxon>Oryzinae</taxon>
        <taxon>Oryza</taxon>
    </lineage>
</organism>
<dbReference type="RefSeq" id="XP_015697376.1">
    <property type="nucleotide sequence ID" value="XM_015841890.1"/>
</dbReference>
<sequence>MDRRDDMATKPMMKFSSCRGVAFELKPSPPSPFAVDVCPAEPPPAPAPSTAGRWIWLPLSSSRYSSFSRNVIPAASDGGFGRSRSRASSHFCDLDVVGDDEEDGVSVLDDGHDVEMGVAAAAAAEVGVKPVVKAAAAPARQSRLSVILFDQGLFTVYKRLFMLCVALNAAALAVAAAGHFPYAKRHAAVFSMGNILALTLCRSEAVLRGVFWLAVALLGRPWVPVVAKTGVTAILQSLGGVHSGCGVSSVAWLVYALVQALRHRDAMPPEIVAVASSILGLLALSCMAAFPLVRHLHHNVFERTHRFAGWSALALLWTFVVLSAGYDQQSTSYVPLAGAALARRQDLWLAVAITFFTILPWLTVRRVPVAVTAPSTHASILTFQGGVKAGLLGRISRSPLSEWHAFGIISDGRSTHAMLAGAVGDFTRGLVTDPPSHLWVRGVRFAGLPYLINMYRRATMVATGSGICVFLSLLMQPTPAELSLVWVAKGVEANYGEDIKAAVTGSKNLAGRVVVHDTAVMGRPDVRELAVGAARRWGAEVVVVTSNPEGSRDVVSGCRKAGMPAFGPIWDS</sequence>
<accession>J3L1U9</accession>
<dbReference type="Proteomes" id="UP000006038">
    <property type="component" value="Chromosome 1"/>
</dbReference>
<evidence type="ECO:0000313" key="2">
    <source>
        <dbReference type="EnsemblPlants" id="OB01G32050.1"/>
    </source>
</evidence>
<dbReference type="eggNOG" id="ENOG502QQU2">
    <property type="taxonomic scope" value="Eukaryota"/>
</dbReference>
<keyword evidence="3" id="KW-1185">Reference proteome</keyword>
<feature type="transmembrane region" description="Helical" evidence="1">
    <location>
        <begin position="307"/>
        <end position="326"/>
    </location>
</feature>
<dbReference type="InterPro" id="IPR052979">
    <property type="entry name" value="Adenylate-forming_domain"/>
</dbReference>
<feature type="transmembrane region" description="Helical" evidence="1">
    <location>
        <begin position="270"/>
        <end position="292"/>
    </location>
</feature>
<dbReference type="PANTHER" id="PTHR33927">
    <property type="entry name" value="TRANSMEMBRANE PROTEIN"/>
    <property type="match status" value="1"/>
</dbReference>
<reference evidence="2" key="2">
    <citation type="submission" date="2013-04" db="UniProtKB">
        <authorList>
            <consortium name="EnsemblPlants"/>
        </authorList>
    </citation>
    <scope>IDENTIFICATION</scope>
</reference>
<evidence type="ECO:0000313" key="3">
    <source>
        <dbReference type="Proteomes" id="UP000006038"/>
    </source>
</evidence>
<dbReference type="AlphaFoldDB" id="J3L1U9"/>
<keyword evidence="1" id="KW-0472">Membrane</keyword>
<proteinExistence type="predicted"/>
<dbReference type="Gramene" id="OB01G32050.1">
    <property type="protein sequence ID" value="OB01G32050.1"/>
    <property type="gene ID" value="OB01G32050"/>
</dbReference>
<dbReference type="OMA" id="MYRRATM"/>
<dbReference type="HOGENOM" id="CLU_005562_0_1_1"/>
<dbReference type="PANTHER" id="PTHR33927:SF1">
    <property type="entry name" value="TRANSMEMBRANE PROTEIN"/>
    <property type="match status" value="1"/>
</dbReference>
<feature type="transmembrane region" description="Helical" evidence="1">
    <location>
        <begin position="160"/>
        <end position="180"/>
    </location>
</feature>
<feature type="transmembrane region" description="Helical" evidence="1">
    <location>
        <begin position="233"/>
        <end position="258"/>
    </location>
</feature>
<dbReference type="GeneID" id="102708858"/>
<keyword evidence="1" id="KW-1133">Transmembrane helix</keyword>
<dbReference type="KEGG" id="obr:102708858"/>